<reference evidence="1" key="1">
    <citation type="submission" date="2014-11" db="EMBL/GenBank/DDBJ databases">
        <authorList>
            <person name="Amaro Gonzalez C."/>
        </authorList>
    </citation>
    <scope>NUCLEOTIDE SEQUENCE</scope>
</reference>
<dbReference type="EMBL" id="GBXM01052657">
    <property type="protein sequence ID" value="JAH55920.1"/>
    <property type="molecule type" value="Transcribed_RNA"/>
</dbReference>
<accession>A0A0E9TSP9</accession>
<proteinExistence type="predicted"/>
<protein>
    <submittedName>
        <fullName evidence="1">Uncharacterized protein</fullName>
    </submittedName>
</protein>
<organism evidence="1">
    <name type="scientific">Anguilla anguilla</name>
    <name type="common">European freshwater eel</name>
    <name type="synonym">Muraena anguilla</name>
    <dbReference type="NCBI Taxonomy" id="7936"/>
    <lineage>
        <taxon>Eukaryota</taxon>
        <taxon>Metazoa</taxon>
        <taxon>Chordata</taxon>
        <taxon>Craniata</taxon>
        <taxon>Vertebrata</taxon>
        <taxon>Euteleostomi</taxon>
        <taxon>Actinopterygii</taxon>
        <taxon>Neopterygii</taxon>
        <taxon>Teleostei</taxon>
        <taxon>Anguilliformes</taxon>
        <taxon>Anguillidae</taxon>
        <taxon>Anguilla</taxon>
    </lineage>
</organism>
<evidence type="ECO:0000313" key="1">
    <source>
        <dbReference type="EMBL" id="JAH55920.1"/>
    </source>
</evidence>
<sequence length="37" mass="4179">MFFSISNSVSPRRRASVTVCLQESCLFSFRAKKGPKI</sequence>
<dbReference type="AlphaFoldDB" id="A0A0E9TSP9"/>
<reference evidence="1" key="2">
    <citation type="journal article" date="2015" name="Fish Shellfish Immunol.">
        <title>Early steps in the European eel (Anguilla anguilla)-Vibrio vulnificus interaction in the gills: Role of the RtxA13 toxin.</title>
        <authorList>
            <person name="Callol A."/>
            <person name="Pajuelo D."/>
            <person name="Ebbesson L."/>
            <person name="Teles M."/>
            <person name="MacKenzie S."/>
            <person name="Amaro C."/>
        </authorList>
    </citation>
    <scope>NUCLEOTIDE SEQUENCE</scope>
</reference>
<name>A0A0E9TSP9_ANGAN</name>